<dbReference type="Proteomes" id="UP000552097">
    <property type="component" value="Unassembled WGS sequence"/>
</dbReference>
<dbReference type="AlphaFoldDB" id="A0A7W9HUX7"/>
<protein>
    <submittedName>
        <fullName evidence="1">Uncharacterized protein</fullName>
    </submittedName>
</protein>
<sequence length="151" mass="16324">MTPIWLTIVVAVLSVSGALAAQWLASSRAYRLALIERETRRAERDRQSREDAYTKFLAAARAIKPGKQPTADPSATESASTALREAAAHIELYSPDLAEGPLAVALAAAERLLTLPLAMSPSAPAVREAEREFDEALAKLRRAMHSDLDDS</sequence>
<proteinExistence type="predicted"/>
<dbReference type="EMBL" id="JACHMO010000001">
    <property type="protein sequence ID" value="MBB5808923.1"/>
    <property type="molecule type" value="Genomic_DNA"/>
</dbReference>
<reference evidence="1 2" key="1">
    <citation type="submission" date="2020-08" db="EMBL/GenBank/DDBJ databases">
        <title>Sequencing the genomes of 1000 actinobacteria strains.</title>
        <authorList>
            <person name="Klenk H.-P."/>
        </authorList>
    </citation>
    <scope>NUCLEOTIDE SEQUENCE [LARGE SCALE GENOMIC DNA]</scope>
    <source>
        <strain evidence="1 2">DSM 45486</strain>
    </source>
</reference>
<gene>
    <name evidence="1" type="ORF">F4560_008691</name>
</gene>
<accession>A0A7W9HUX7</accession>
<name>A0A7W9HUX7_9PSEU</name>
<comment type="caution">
    <text evidence="1">The sequence shown here is derived from an EMBL/GenBank/DDBJ whole genome shotgun (WGS) entry which is preliminary data.</text>
</comment>
<evidence type="ECO:0000313" key="2">
    <source>
        <dbReference type="Proteomes" id="UP000552097"/>
    </source>
</evidence>
<evidence type="ECO:0000313" key="1">
    <source>
        <dbReference type="EMBL" id="MBB5808923.1"/>
    </source>
</evidence>
<dbReference type="RefSeq" id="WP_184928755.1">
    <property type="nucleotide sequence ID" value="NZ_JACHMO010000001.1"/>
</dbReference>
<keyword evidence="2" id="KW-1185">Reference proteome</keyword>
<organism evidence="1 2">
    <name type="scientific">Saccharothrix ecbatanensis</name>
    <dbReference type="NCBI Taxonomy" id="1105145"/>
    <lineage>
        <taxon>Bacteria</taxon>
        <taxon>Bacillati</taxon>
        <taxon>Actinomycetota</taxon>
        <taxon>Actinomycetes</taxon>
        <taxon>Pseudonocardiales</taxon>
        <taxon>Pseudonocardiaceae</taxon>
        <taxon>Saccharothrix</taxon>
    </lineage>
</organism>